<dbReference type="AlphaFoldDB" id="A0A164K6C5"/>
<dbReference type="EMBL" id="LWGR01000013">
    <property type="protein sequence ID" value="KZM71082.1"/>
    <property type="molecule type" value="Genomic_DNA"/>
</dbReference>
<dbReference type="RefSeq" id="WP_156674785.1">
    <property type="nucleotide sequence ID" value="NZ_JABMCZ010000003.1"/>
</dbReference>
<keyword evidence="2" id="KW-1185">Reference proteome</keyword>
<name>A0A164K6C5_9NOCA</name>
<dbReference type="Proteomes" id="UP000076512">
    <property type="component" value="Unassembled WGS sequence"/>
</dbReference>
<dbReference type="STRING" id="455432.AWN90_41970"/>
<evidence type="ECO:0000313" key="1">
    <source>
        <dbReference type="EMBL" id="KZM71082.1"/>
    </source>
</evidence>
<reference evidence="1 2" key="1">
    <citation type="submission" date="2016-04" db="EMBL/GenBank/DDBJ databases">
        <authorList>
            <person name="Evans L.H."/>
            <person name="Alamgir A."/>
            <person name="Owens N."/>
            <person name="Weber N.D."/>
            <person name="Virtaneva K."/>
            <person name="Barbian K."/>
            <person name="Babar A."/>
            <person name="Rosenke K."/>
        </authorList>
    </citation>
    <scope>NUCLEOTIDE SEQUENCE [LARGE SCALE GENOMIC DNA]</scope>
    <source>
        <strain evidence="1 2">IFM 0406</strain>
    </source>
</reference>
<evidence type="ECO:0000313" key="2">
    <source>
        <dbReference type="Proteomes" id="UP000076512"/>
    </source>
</evidence>
<proteinExistence type="predicted"/>
<accession>A0A164K6C5</accession>
<protein>
    <submittedName>
        <fullName evidence="1">Uncharacterized protein</fullName>
    </submittedName>
</protein>
<dbReference type="OrthoDB" id="5196244at2"/>
<sequence length="213" mass="24370">MGSDIEDRGAVVRVLRGHSDAESAFVVDDYPYGFRLRCKIRYWMEQASKGQYKAHWRMVTQTTNPKRPGEVWNKPKASQYTGYAVLVQYENDHVGQVGVSLYMWTDDWMRFYLTGVWPLMNDAERGRVAFIQSLAERGSKDSWATWSALVQSLPTTEELSYESWLERGIVDHYGRPPSEREFSLALAYVQAGGPVSLSGKWWQLDSAAVVDLD</sequence>
<gene>
    <name evidence="1" type="ORF">AWN90_41970</name>
</gene>
<comment type="caution">
    <text evidence="1">The sequence shown here is derived from an EMBL/GenBank/DDBJ whole genome shotgun (WGS) entry which is preliminary data.</text>
</comment>
<organism evidence="1 2">
    <name type="scientific">Nocardia terpenica</name>
    <dbReference type="NCBI Taxonomy" id="455432"/>
    <lineage>
        <taxon>Bacteria</taxon>
        <taxon>Bacillati</taxon>
        <taxon>Actinomycetota</taxon>
        <taxon>Actinomycetes</taxon>
        <taxon>Mycobacteriales</taxon>
        <taxon>Nocardiaceae</taxon>
        <taxon>Nocardia</taxon>
    </lineage>
</organism>